<dbReference type="EMBL" id="MLHH01000005">
    <property type="protein sequence ID" value="OOF37206.1"/>
    <property type="molecule type" value="Genomic_DNA"/>
</dbReference>
<dbReference type="Proteomes" id="UP000189437">
    <property type="component" value="Unassembled WGS sequence"/>
</dbReference>
<proteinExistence type="predicted"/>
<evidence type="ECO:0000313" key="3">
    <source>
        <dbReference type="Proteomes" id="UP000189437"/>
    </source>
</evidence>
<dbReference type="PROSITE" id="PS51257">
    <property type="entry name" value="PROKAR_LIPOPROTEIN"/>
    <property type="match status" value="1"/>
</dbReference>
<feature type="signal peptide" evidence="1">
    <location>
        <begin position="1"/>
        <end position="20"/>
    </location>
</feature>
<sequence>MKKLLLSSLTIALTMGLVGCAELQDTVKDLGKSAKDSAVNSAKIHGSAKINEGIGKVMKTGY</sequence>
<evidence type="ECO:0000313" key="2">
    <source>
        <dbReference type="EMBL" id="OOF37206.1"/>
    </source>
</evidence>
<reference evidence="2 3" key="1">
    <citation type="submission" date="2016-10" db="EMBL/GenBank/DDBJ databases">
        <title>Rodentibacter gen. nov. and new species.</title>
        <authorList>
            <person name="Christensen H."/>
        </authorList>
    </citation>
    <scope>NUCLEOTIDE SEQUENCE [LARGE SCALE GENOMIC DNA]</scope>
    <source>
        <strain evidence="2 3">Ac69</strain>
    </source>
</reference>
<dbReference type="STRING" id="1908258.BKK48_02685"/>
<gene>
    <name evidence="2" type="ORF">BKK48_02685</name>
</gene>
<evidence type="ECO:0008006" key="4">
    <source>
        <dbReference type="Google" id="ProtNLM"/>
    </source>
</evidence>
<dbReference type="AlphaFoldDB" id="A0A1V3IBF0"/>
<evidence type="ECO:0000256" key="1">
    <source>
        <dbReference type="SAM" id="SignalP"/>
    </source>
</evidence>
<accession>A0A1V3IBF0</accession>
<organism evidence="2 3">
    <name type="scientific">Rodentibacter heidelbergensis</name>
    <dbReference type="NCBI Taxonomy" id="1908258"/>
    <lineage>
        <taxon>Bacteria</taxon>
        <taxon>Pseudomonadati</taxon>
        <taxon>Pseudomonadota</taxon>
        <taxon>Gammaproteobacteria</taxon>
        <taxon>Pasteurellales</taxon>
        <taxon>Pasteurellaceae</taxon>
        <taxon>Rodentibacter</taxon>
    </lineage>
</organism>
<feature type="chain" id="PRO_5011962738" description="Entericidin" evidence="1">
    <location>
        <begin position="21"/>
        <end position="62"/>
    </location>
</feature>
<protein>
    <recommendedName>
        <fullName evidence="4">Entericidin</fullName>
    </recommendedName>
</protein>
<comment type="caution">
    <text evidence="2">The sequence shown here is derived from an EMBL/GenBank/DDBJ whole genome shotgun (WGS) entry which is preliminary data.</text>
</comment>
<keyword evidence="1" id="KW-0732">Signal</keyword>
<dbReference type="RefSeq" id="WP_077426662.1">
    <property type="nucleotide sequence ID" value="NZ_MLHH01000005.1"/>
</dbReference>
<name>A0A1V3IBF0_9PAST</name>
<keyword evidence="3" id="KW-1185">Reference proteome</keyword>
<dbReference type="OrthoDB" id="9775677at2"/>